<name>A0ABS2WVF4_9BACT</name>
<proteinExistence type="predicted"/>
<dbReference type="RefSeq" id="WP_205459728.1">
    <property type="nucleotide sequence ID" value="NZ_JAFHKK010000026.1"/>
</dbReference>
<reference evidence="1" key="1">
    <citation type="submission" date="2021-02" db="EMBL/GenBank/DDBJ databases">
        <title>Sulfurospirillum tamanensis sp. nov.</title>
        <authorList>
            <person name="Frolova A."/>
            <person name="Merkel A."/>
            <person name="Slobodkin A."/>
        </authorList>
    </citation>
    <scope>NUCLEOTIDE SEQUENCE</scope>
    <source>
        <strain evidence="1">T05b</strain>
    </source>
</reference>
<comment type="caution">
    <text evidence="1">The sequence shown here is derived from an EMBL/GenBank/DDBJ whole genome shotgun (WGS) entry which is preliminary data.</text>
</comment>
<accession>A0ABS2WVF4</accession>
<dbReference type="Proteomes" id="UP000703590">
    <property type="component" value="Unassembled WGS sequence"/>
</dbReference>
<protein>
    <submittedName>
        <fullName evidence="1">Uncharacterized protein</fullName>
    </submittedName>
</protein>
<dbReference type="EMBL" id="JAFHKK010000026">
    <property type="protein sequence ID" value="MBN2965184.1"/>
    <property type="molecule type" value="Genomic_DNA"/>
</dbReference>
<evidence type="ECO:0000313" key="1">
    <source>
        <dbReference type="EMBL" id="MBN2965184.1"/>
    </source>
</evidence>
<evidence type="ECO:0000313" key="2">
    <source>
        <dbReference type="Proteomes" id="UP000703590"/>
    </source>
</evidence>
<reference evidence="1" key="2">
    <citation type="submission" date="2021-02" db="EMBL/GenBank/DDBJ databases">
        <authorList>
            <person name="Merkel A.Y."/>
        </authorList>
    </citation>
    <scope>NUCLEOTIDE SEQUENCE</scope>
    <source>
        <strain evidence="1">T05b</strain>
    </source>
</reference>
<organism evidence="1 2">
    <name type="scientific">Sulfurospirillum tamanense</name>
    <dbReference type="NCBI Taxonomy" id="2813362"/>
    <lineage>
        <taxon>Bacteria</taxon>
        <taxon>Pseudomonadati</taxon>
        <taxon>Campylobacterota</taxon>
        <taxon>Epsilonproteobacteria</taxon>
        <taxon>Campylobacterales</taxon>
        <taxon>Sulfurospirillaceae</taxon>
        <taxon>Sulfurospirillum</taxon>
    </lineage>
</organism>
<sequence>MEVIKSGFEVSYNLGRDYIVKSTGAGAMEGRKFGSSVKVSTYNLYEKPNEKTEVMDEVMEEVIFKIPCDSDAEAGALLDHFKQCRKTGQAISFSGSLPNQRGEVSVLNTVREIMGLSKIPEKPTEKPKA</sequence>
<gene>
    <name evidence="1" type="ORF">JWV37_10360</name>
</gene>
<keyword evidence="2" id="KW-1185">Reference proteome</keyword>